<dbReference type="EMBL" id="JAWDGP010005627">
    <property type="protein sequence ID" value="KAK3754894.1"/>
    <property type="molecule type" value="Genomic_DNA"/>
</dbReference>
<dbReference type="AlphaFoldDB" id="A0AAE0YRY8"/>
<evidence type="ECO:0000313" key="2">
    <source>
        <dbReference type="Proteomes" id="UP001283361"/>
    </source>
</evidence>
<evidence type="ECO:0000313" key="1">
    <source>
        <dbReference type="EMBL" id="KAK3754894.1"/>
    </source>
</evidence>
<keyword evidence="2" id="KW-1185">Reference proteome</keyword>
<proteinExistence type="predicted"/>
<reference evidence="1" key="1">
    <citation type="journal article" date="2023" name="G3 (Bethesda)">
        <title>A reference genome for the long-term kleptoplast-retaining sea slug Elysia crispata morphotype clarki.</title>
        <authorList>
            <person name="Eastman K.E."/>
            <person name="Pendleton A.L."/>
            <person name="Shaikh M.A."/>
            <person name="Suttiyut T."/>
            <person name="Ogas R."/>
            <person name="Tomko P."/>
            <person name="Gavelis G."/>
            <person name="Widhalm J.R."/>
            <person name="Wisecaver J.H."/>
        </authorList>
    </citation>
    <scope>NUCLEOTIDE SEQUENCE</scope>
    <source>
        <strain evidence="1">ECLA1</strain>
    </source>
</reference>
<name>A0AAE0YRY8_9GAST</name>
<accession>A0AAE0YRY8</accession>
<comment type="caution">
    <text evidence="1">The sequence shown here is derived from an EMBL/GenBank/DDBJ whole genome shotgun (WGS) entry which is preliminary data.</text>
</comment>
<organism evidence="1 2">
    <name type="scientific">Elysia crispata</name>
    <name type="common">lettuce slug</name>
    <dbReference type="NCBI Taxonomy" id="231223"/>
    <lineage>
        <taxon>Eukaryota</taxon>
        <taxon>Metazoa</taxon>
        <taxon>Spiralia</taxon>
        <taxon>Lophotrochozoa</taxon>
        <taxon>Mollusca</taxon>
        <taxon>Gastropoda</taxon>
        <taxon>Heterobranchia</taxon>
        <taxon>Euthyneura</taxon>
        <taxon>Panpulmonata</taxon>
        <taxon>Sacoglossa</taxon>
        <taxon>Placobranchoidea</taxon>
        <taxon>Plakobranchidae</taxon>
        <taxon>Elysia</taxon>
    </lineage>
</organism>
<dbReference type="Proteomes" id="UP001283361">
    <property type="component" value="Unassembled WGS sequence"/>
</dbReference>
<gene>
    <name evidence="1" type="ORF">RRG08_020807</name>
</gene>
<sequence length="88" mass="9837">MGCGECSDLSVRSTTCSVVAVLSLQRSSRSPWVQIDRAWFAEQTKHNLADTLGNNYRIPLKASRNLMSRAPGLEQVVALFLLWCRGRL</sequence>
<protein>
    <submittedName>
        <fullName evidence="1">Uncharacterized protein</fullName>
    </submittedName>
</protein>